<dbReference type="Pfam" id="PF00266">
    <property type="entry name" value="Aminotran_5"/>
    <property type="match status" value="1"/>
</dbReference>
<organism evidence="6 7">
    <name type="scientific">Chryseobacterium tagetis</name>
    <dbReference type="NCBI Taxonomy" id="2801334"/>
    <lineage>
        <taxon>Bacteria</taxon>
        <taxon>Pseudomonadati</taxon>
        <taxon>Bacteroidota</taxon>
        <taxon>Flavobacteriia</taxon>
        <taxon>Flavobacteriales</taxon>
        <taxon>Weeksellaceae</taxon>
        <taxon>Chryseobacterium group</taxon>
        <taxon>Chryseobacterium</taxon>
    </lineage>
</organism>
<proteinExistence type="inferred from homology"/>
<protein>
    <submittedName>
        <fullName evidence="6">Aminotransferase class V-fold PLP-dependent enzyme</fullName>
    </submittedName>
</protein>
<dbReference type="Gene3D" id="3.90.1150.10">
    <property type="entry name" value="Aspartate Aminotransferase, domain 1"/>
    <property type="match status" value="1"/>
</dbReference>
<dbReference type="EMBL" id="JAERSE020000001">
    <property type="protein sequence ID" value="MCA6066421.1"/>
    <property type="molecule type" value="Genomic_DNA"/>
</dbReference>
<sequence length="394" mass="44712">MNVDIIRQDIRGLSDDKIFLNNAGSSLMPVHVVDSMIDYLKQEEQFGGYEVANRNAELLESFYDETAKLINCKSSNIAFATSATDAYTKALSSIVFKEGDVIITTIDDYISNQITFISLQKKLNLKIIRTKKRSDHELDLEDLENLIKKHNPKLVAVTHIPTNSGLIQDVESVGEICKKYDVLYLVDACQSIGQMFVDVEKIGCDFLTATGRKFMRGPRGTGFLYVSDKILEQNYAPLLLDMRGANWTEYDNYELFKTAKRFEHWEISYASLLGFTEALKYANTIGIHAIEHYNKGLSERLRGNLRNSGFQVWDQGNNLSSIITFCEPNGDLENIQKVLKENNVFFSVTYKNSALIDFTNKNINGIVRLSPHYFNTVEEIEIVSEILNNSLKSV</sequence>
<feature type="domain" description="Aminotransferase class V" evidence="5">
    <location>
        <begin position="18"/>
        <end position="382"/>
    </location>
</feature>
<dbReference type="PANTHER" id="PTHR43586">
    <property type="entry name" value="CYSTEINE DESULFURASE"/>
    <property type="match status" value="1"/>
</dbReference>
<comment type="cofactor">
    <cofactor evidence="1 4">
        <name>pyridoxal 5'-phosphate</name>
        <dbReference type="ChEBI" id="CHEBI:597326"/>
    </cofactor>
</comment>
<evidence type="ECO:0000259" key="5">
    <source>
        <dbReference type="Pfam" id="PF00266"/>
    </source>
</evidence>
<evidence type="ECO:0000313" key="6">
    <source>
        <dbReference type="EMBL" id="MCA6066421.1"/>
    </source>
</evidence>
<gene>
    <name evidence="6" type="ORF">JI747_004465</name>
</gene>
<dbReference type="PROSITE" id="PS00595">
    <property type="entry name" value="AA_TRANSFER_CLASS_5"/>
    <property type="match status" value="1"/>
</dbReference>
<dbReference type="Gene3D" id="3.40.640.10">
    <property type="entry name" value="Type I PLP-dependent aspartate aminotransferase-like (Major domain)"/>
    <property type="match status" value="1"/>
</dbReference>
<dbReference type="Proteomes" id="UP000618240">
    <property type="component" value="Unassembled WGS sequence"/>
</dbReference>
<dbReference type="GO" id="GO:0008483">
    <property type="term" value="F:transaminase activity"/>
    <property type="evidence" value="ECO:0007669"/>
    <property type="project" value="UniProtKB-KW"/>
</dbReference>
<dbReference type="SUPFAM" id="SSF53383">
    <property type="entry name" value="PLP-dependent transferases"/>
    <property type="match status" value="1"/>
</dbReference>
<reference evidence="6 7" key="1">
    <citation type="submission" date="2021-09" db="EMBL/GenBank/DDBJ databases">
        <title>Genome sequencing and assembly of Chryseobacterium sp. RG1.</title>
        <authorList>
            <person name="Chhetri G."/>
        </authorList>
    </citation>
    <scope>NUCLEOTIDE SEQUENCE [LARGE SCALE GENOMIC DNA]</scope>
    <source>
        <strain evidence="6 7">RG1</strain>
    </source>
</reference>
<evidence type="ECO:0000256" key="3">
    <source>
        <dbReference type="RuleBase" id="RU004075"/>
    </source>
</evidence>
<dbReference type="InterPro" id="IPR015424">
    <property type="entry name" value="PyrdxlP-dep_Trfase"/>
</dbReference>
<evidence type="ECO:0000256" key="4">
    <source>
        <dbReference type="RuleBase" id="RU004504"/>
    </source>
</evidence>
<name>A0ABS8A159_9FLAO</name>
<keyword evidence="6" id="KW-0032">Aminotransferase</keyword>
<dbReference type="InterPro" id="IPR015421">
    <property type="entry name" value="PyrdxlP-dep_Trfase_major"/>
</dbReference>
<dbReference type="RefSeq" id="WP_225686568.1">
    <property type="nucleotide sequence ID" value="NZ_JAERSE020000001.1"/>
</dbReference>
<dbReference type="InterPro" id="IPR020578">
    <property type="entry name" value="Aminotrans_V_PyrdxlP_BS"/>
</dbReference>
<dbReference type="InterPro" id="IPR015422">
    <property type="entry name" value="PyrdxlP-dep_Trfase_small"/>
</dbReference>
<evidence type="ECO:0000256" key="1">
    <source>
        <dbReference type="ARBA" id="ARBA00001933"/>
    </source>
</evidence>
<dbReference type="PANTHER" id="PTHR43586:SF24">
    <property type="entry name" value="BLR4730 PROTEIN"/>
    <property type="match status" value="1"/>
</dbReference>
<evidence type="ECO:0000256" key="2">
    <source>
        <dbReference type="ARBA" id="ARBA00022898"/>
    </source>
</evidence>
<keyword evidence="6" id="KW-0808">Transferase</keyword>
<dbReference type="InterPro" id="IPR000192">
    <property type="entry name" value="Aminotrans_V_dom"/>
</dbReference>
<comment type="similarity">
    <text evidence="3">Belongs to the class-V pyridoxal-phosphate-dependent aminotransferase family.</text>
</comment>
<comment type="caution">
    <text evidence="6">The sequence shown here is derived from an EMBL/GenBank/DDBJ whole genome shotgun (WGS) entry which is preliminary data.</text>
</comment>
<keyword evidence="2" id="KW-0663">Pyridoxal phosphate</keyword>
<evidence type="ECO:0000313" key="7">
    <source>
        <dbReference type="Proteomes" id="UP000618240"/>
    </source>
</evidence>
<keyword evidence="7" id="KW-1185">Reference proteome</keyword>
<accession>A0ABS8A159</accession>